<dbReference type="EMBL" id="VJMP01000013">
    <property type="protein sequence ID" value="TRL75316.1"/>
    <property type="molecule type" value="Genomic_DNA"/>
</dbReference>
<dbReference type="InterPro" id="IPR059115">
    <property type="entry name" value="Rib"/>
</dbReference>
<dbReference type="Pfam" id="PF08428">
    <property type="entry name" value="Rib"/>
    <property type="match status" value="2"/>
</dbReference>
<gene>
    <name evidence="3" type="ORF">FNL11_11475</name>
</gene>
<evidence type="ECO:0000313" key="4">
    <source>
        <dbReference type="Proteomes" id="UP000316594"/>
    </source>
</evidence>
<evidence type="ECO:0000313" key="3">
    <source>
        <dbReference type="EMBL" id="TRL75316.1"/>
    </source>
</evidence>
<sequence length="649" mass="69404">MSNGLTPVPDGTAVYMQWIDTDGVVSPIYRAHTNNSLSTLDGSQVGPGAYAFDLRQAYTDANGKEHKYSATSGQYYKLWIEDYQTKNGNTVTMLRQAGGFFPGSYVNSVTSNNIGQFPLIGTNMQRTGIYMGVKPTSDYMTTSKDQWIHDTQGPISNAAVNTKAKNTVSGQVWLETGTGVDLANSATGPNLSGNDKVAPGYTVVMSSLTSEGVQAYKAAVDSLPESERADAARVLLSDHPEYISATVYGETDSNGRYTLRFPDGTLNDEYMYGYVVNPNGEVPNAYSSFTSPQFRSPMANSSFVPQSRPGQNLIVDPMWYNLNFALVPQNDVKIDITNYNNTTKPAKPGDVAQIDLSGTQLSPLPTHIEWRDKNGNVVSKTDDITSFTDGEQKGQFTVPASAQSGDVYTVVLVTGGKDVGSDSFVVATDKAAYVPTATTINKDYGQSTTTDEITNAIKITDNNGDQVYPSDKTYPSFTVTGDIPDGKTPGTFNVPVTVTYPDGTTDTVDVPVVVGEPTDATTYEPTTDEVTKDYGTPTTEGDVTGAVTIPNYPSEKGTPTITVDDPSTLPDGNTPGTVNVPVTVTYPDGTQDHVTVPVTTNEQADNKAYEPTTDEVTKDYGTPTTEGDVTGAVTIPNYPSEKGTPTITV</sequence>
<feature type="region of interest" description="Disordered" evidence="1">
    <location>
        <begin position="611"/>
        <end position="649"/>
    </location>
</feature>
<feature type="non-terminal residue" evidence="3">
    <location>
        <position position="649"/>
    </location>
</feature>
<name>A0AB38PBX9_STAHA</name>
<reference evidence="3 4" key="1">
    <citation type="submission" date="2019-07" db="EMBL/GenBank/DDBJ databases">
        <title>Genome Sequencing and Assembly of Staphylococcus haemolyticus SDA2.</title>
        <authorList>
            <person name="Emmons C.B."/>
            <person name="Park C."/>
            <person name="Sevigny J.L."/>
            <person name="Andam C."/>
        </authorList>
    </citation>
    <scope>NUCLEOTIDE SEQUENCE [LARGE SCALE GENOMIC DNA]</scope>
    <source>
        <strain evidence="3 4">SDA2</strain>
    </source>
</reference>
<dbReference type="AlphaFoldDB" id="A0AB38PBX9"/>
<comment type="caution">
    <text evidence="3">The sequence shown here is derived from an EMBL/GenBank/DDBJ whole genome shotgun (WGS) entry which is preliminary data.</text>
</comment>
<dbReference type="Proteomes" id="UP000316594">
    <property type="component" value="Unassembled WGS sequence"/>
</dbReference>
<feature type="domain" description="Rib" evidence="2">
    <location>
        <begin position="519"/>
        <end position="600"/>
    </location>
</feature>
<evidence type="ECO:0000256" key="1">
    <source>
        <dbReference type="SAM" id="MobiDB-lite"/>
    </source>
</evidence>
<protein>
    <submittedName>
        <fullName evidence="3">Adhesin</fullName>
    </submittedName>
</protein>
<evidence type="ECO:0000259" key="2">
    <source>
        <dbReference type="Pfam" id="PF08428"/>
    </source>
</evidence>
<accession>A0AB38PBX9</accession>
<proteinExistence type="predicted"/>
<feature type="region of interest" description="Disordered" evidence="1">
    <location>
        <begin position="518"/>
        <end position="543"/>
    </location>
</feature>
<feature type="domain" description="Rib" evidence="2">
    <location>
        <begin position="429"/>
        <end position="515"/>
    </location>
</feature>
<organism evidence="3 4">
    <name type="scientific">Staphylococcus haemolyticus</name>
    <dbReference type="NCBI Taxonomy" id="1283"/>
    <lineage>
        <taxon>Bacteria</taxon>
        <taxon>Bacillati</taxon>
        <taxon>Bacillota</taxon>
        <taxon>Bacilli</taxon>
        <taxon>Bacillales</taxon>
        <taxon>Staphylococcaceae</taxon>
        <taxon>Staphylococcus</taxon>
    </lineage>
</organism>